<evidence type="ECO:0000313" key="1">
    <source>
        <dbReference type="EMBL" id="DAD95359.1"/>
    </source>
</evidence>
<dbReference type="EMBL" id="BK015191">
    <property type="protein sequence ID" value="DAD95359.1"/>
    <property type="molecule type" value="Genomic_DNA"/>
</dbReference>
<name>A0A8S5NLY0_9CAUD</name>
<protein>
    <submittedName>
        <fullName evidence="1">Uncharacterized protein</fullName>
    </submittedName>
</protein>
<proteinExistence type="predicted"/>
<accession>A0A8S5NLY0</accession>
<reference evidence="1" key="1">
    <citation type="journal article" date="2021" name="Proc. Natl. Acad. Sci. U.S.A.">
        <title>A Catalog of Tens of Thousands of Viruses from Human Metagenomes Reveals Hidden Associations with Chronic Diseases.</title>
        <authorList>
            <person name="Tisza M.J."/>
            <person name="Buck C.B."/>
        </authorList>
    </citation>
    <scope>NUCLEOTIDE SEQUENCE</scope>
    <source>
        <strain evidence="1">CtsNK10</strain>
    </source>
</reference>
<organism evidence="1">
    <name type="scientific">Podoviridae sp. ctsNK10</name>
    <dbReference type="NCBI Taxonomy" id="2826582"/>
    <lineage>
        <taxon>Viruses</taxon>
        <taxon>Duplodnaviria</taxon>
        <taxon>Heunggongvirae</taxon>
        <taxon>Uroviricota</taxon>
        <taxon>Caudoviricetes</taxon>
    </lineage>
</organism>
<sequence>MFSHQSYIVVSVPRTLTSSIAAISLKSQDGSSFDFSNLSRYFLSAGVSVPLSSLDFNVS</sequence>